<dbReference type="AlphaFoldDB" id="A0A445MLQ0"/>
<evidence type="ECO:0000256" key="1">
    <source>
        <dbReference type="SAM" id="MobiDB-lite"/>
    </source>
</evidence>
<feature type="region of interest" description="Disordered" evidence="1">
    <location>
        <begin position="99"/>
        <end position="205"/>
    </location>
</feature>
<dbReference type="Proteomes" id="UP000290560">
    <property type="component" value="Unassembled WGS sequence"/>
</dbReference>
<proteinExistence type="predicted"/>
<reference evidence="2" key="1">
    <citation type="journal article" date="2018" name="Data Brief">
        <title>Genome sequence data from 17 accessions of Ensete ventricosum, a staple food crop for millions in Ethiopia.</title>
        <authorList>
            <person name="Yemataw Z."/>
            <person name="Muzemil S."/>
            <person name="Ambachew D."/>
            <person name="Tripathi L."/>
            <person name="Tesfaye K."/>
            <person name="Chala A."/>
            <person name="Farbos A."/>
            <person name="O'Neill P."/>
            <person name="Moore K."/>
            <person name="Grant M."/>
            <person name="Studholme D.J."/>
        </authorList>
    </citation>
    <scope>NUCLEOTIDE SEQUENCE [LARGE SCALE GENOMIC DNA]</scope>
    <source>
        <tissue evidence="2">Leaf</tissue>
    </source>
</reference>
<feature type="compositionally biased region" description="Basic residues" evidence="1">
    <location>
        <begin position="136"/>
        <end position="150"/>
    </location>
</feature>
<sequence length="205" mass="21957">MGVAGWSARRIRFAMPSAIHYQGRCRLVGPSHLLCHAASLPLSGALQDGRPVAFALPCRQPPVVRGAAGGSTCFIRSVMRLATLPCCQAPAVRCVADRVSRSSSSGIPSPVDAKSQGDLERPTGSPAPDQAAVGQPRKRVKITMRKHKSHHSEGSSRAAAQEKEPEAPVEEDSSSSYCRPRSMKDLCGTRVHKDDEGYYVLQVAD</sequence>
<evidence type="ECO:0000313" key="2">
    <source>
        <dbReference type="EMBL" id="RZR75138.1"/>
    </source>
</evidence>
<organism evidence="2">
    <name type="scientific">Ensete ventricosum</name>
    <name type="common">Abyssinian banana</name>
    <name type="synonym">Musa ensete</name>
    <dbReference type="NCBI Taxonomy" id="4639"/>
    <lineage>
        <taxon>Eukaryota</taxon>
        <taxon>Viridiplantae</taxon>
        <taxon>Streptophyta</taxon>
        <taxon>Embryophyta</taxon>
        <taxon>Tracheophyta</taxon>
        <taxon>Spermatophyta</taxon>
        <taxon>Magnoliopsida</taxon>
        <taxon>Liliopsida</taxon>
        <taxon>Zingiberales</taxon>
        <taxon>Musaceae</taxon>
        <taxon>Ensete</taxon>
    </lineage>
</organism>
<dbReference type="EMBL" id="KV876574">
    <property type="protein sequence ID" value="RZR75138.1"/>
    <property type="molecule type" value="Genomic_DNA"/>
</dbReference>
<protein>
    <submittedName>
        <fullName evidence="2">Uncharacterized protein</fullName>
    </submittedName>
</protein>
<name>A0A445MLQ0_ENSVE</name>
<gene>
    <name evidence="2" type="ORF">BHM03_00050174</name>
</gene>
<accession>A0A445MLQ0</accession>
<feature type="compositionally biased region" description="Low complexity" evidence="1">
    <location>
        <begin position="101"/>
        <end position="111"/>
    </location>
</feature>